<keyword evidence="3" id="KW-0012">Acyltransferase</keyword>
<dbReference type="PANTHER" id="PTHR36927:SF3">
    <property type="entry name" value="GLUCANS BIOSYNTHESIS PROTEIN C"/>
    <property type="match status" value="1"/>
</dbReference>
<proteinExistence type="predicted"/>
<dbReference type="RefSeq" id="WP_390211742.1">
    <property type="nucleotide sequence ID" value="NZ_JBHLXJ010000009.1"/>
</dbReference>
<dbReference type="PANTHER" id="PTHR36927">
    <property type="entry name" value="BLR4337 PROTEIN"/>
    <property type="match status" value="1"/>
</dbReference>
<evidence type="ECO:0000313" key="3">
    <source>
        <dbReference type="EMBL" id="MFC0349905.1"/>
    </source>
</evidence>
<keyword evidence="4" id="KW-1185">Reference proteome</keyword>
<protein>
    <submittedName>
        <fullName evidence="3">Acyltransferase family protein</fullName>
    </submittedName>
</protein>
<dbReference type="InterPro" id="IPR002656">
    <property type="entry name" value="Acyl_transf_3_dom"/>
</dbReference>
<reference evidence="3 4" key="1">
    <citation type="submission" date="2024-09" db="EMBL/GenBank/DDBJ databases">
        <authorList>
            <person name="Sun Q."/>
            <person name="Mori K."/>
        </authorList>
    </citation>
    <scope>NUCLEOTIDE SEQUENCE [LARGE SCALE GENOMIC DNA]</scope>
    <source>
        <strain evidence="3 4">CCM 8677</strain>
    </source>
</reference>
<comment type="caution">
    <text evidence="3">The sequence shown here is derived from an EMBL/GenBank/DDBJ whole genome shotgun (WGS) entry which is preliminary data.</text>
</comment>
<evidence type="ECO:0000313" key="4">
    <source>
        <dbReference type="Proteomes" id="UP001589844"/>
    </source>
</evidence>
<dbReference type="Proteomes" id="UP001589844">
    <property type="component" value="Unassembled WGS sequence"/>
</dbReference>
<feature type="transmembrane region" description="Helical" evidence="1">
    <location>
        <begin position="313"/>
        <end position="332"/>
    </location>
</feature>
<feature type="transmembrane region" description="Helical" evidence="1">
    <location>
        <begin position="38"/>
        <end position="56"/>
    </location>
</feature>
<evidence type="ECO:0000256" key="1">
    <source>
        <dbReference type="SAM" id="Phobius"/>
    </source>
</evidence>
<evidence type="ECO:0000259" key="2">
    <source>
        <dbReference type="Pfam" id="PF01757"/>
    </source>
</evidence>
<dbReference type="GO" id="GO:0016746">
    <property type="term" value="F:acyltransferase activity"/>
    <property type="evidence" value="ECO:0007669"/>
    <property type="project" value="UniProtKB-KW"/>
</dbReference>
<keyword evidence="1" id="KW-0812">Transmembrane</keyword>
<name>A0ABV6IEI8_9BURK</name>
<gene>
    <name evidence="3" type="ORF">ACFFJH_08805</name>
</gene>
<feature type="transmembrane region" description="Helical" evidence="1">
    <location>
        <begin position="223"/>
        <end position="241"/>
    </location>
</feature>
<feature type="transmembrane region" description="Helical" evidence="1">
    <location>
        <begin position="381"/>
        <end position="403"/>
    </location>
</feature>
<feature type="domain" description="Acyltransferase 3" evidence="2">
    <location>
        <begin position="34"/>
        <end position="395"/>
    </location>
</feature>
<feature type="transmembrane region" description="Helical" evidence="1">
    <location>
        <begin position="76"/>
        <end position="96"/>
    </location>
</feature>
<feature type="transmembrane region" description="Helical" evidence="1">
    <location>
        <begin position="280"/>
        <end position="301"/>
    </location>
</feature>
<feature type="transmembrane region" description="Helical" evidence="1">
    <location>
        <begin position="253"/>
        <end position="273"/>
    </location>
</feature>
<feature type="transmembrane region" description="Helical" evidence="1">
    <location>
        <begin position="352"/>
        <end position="369"/>
    </location>
</feature>
<feature type="transmembrane region" description="Helical" evidence="1">
    <location>
        <begin position="116"/>
        <end position="134"/>
    </location>
</feature>
<feature type="transmembrane region" description="Helical" evidence="1">
    <location>
        <begin position="185"/>
        <end position="202"/>
    </location>
</feature>
<organism evidence="3 4">
    <name type="scientific">Undibacterium danionis</name>
    <dbReference type="NCBI Taxonomy" id="1812100"/>
    <lineage>
        <taxon>Bacteria</taxon>
        <taxon>Pseudomonadati</taxon>
        <taxon>Pseudomonadota</taxon>
        <taxon>Betaproteobacteria</taxon>
        <taxon>Burkholderiales</taxon>
        <taxon>Oxalobacteraceae</taxon>
        <taxon>Undibacterium</taxon>
    </lineage>
</organism>
<accession>A0ABV6IEI8</accession>
<sequence>MRTQEHTGQSTASIRDGATLAYNKLNENLSTRRHDLELLRIVALCILIFYHTGMLYVSGWDFHYKSAYQSESLANWMLLVNPWRMSLLWLISGVALRHALHKYGAWHSLQQRCVRLLLPLLFGVLVVVPPQLFIEMSGKAQLPVNFTYLDFYQAFWHWKDPLFKEYQGGILPHMDVNHLWYLRELWKFSLLLIIAYFSWSALRQRFPIAIASVEDKVKTSLAVSWQGAACSALLIAALAVLDIVHLDDRNTTGFLFLLAGYALASVPTFWQHVFEHRKKYLYLAGLFYLLLLCVYNFLWMVPERKALAWVDPLAAIVYRCYGGFCIMAALGYAKHFGERFKSFSQRWSEAVLPVYVVHQSLILIAAYYLKPYAVGAWLEPILVLFFTCIASYFMYALIARVNILRVCFGLKWQTPKPVRSNTEGLTQQAQSAQSVQLGEKLRTGLGYLLLVPLALKLIV</sequence>
<dbReference type="Pfam" id="PF01757">
    <property type="entry name" value="Acyl_transf_3"/>
    <property type="match status" value="1"/>
</dbReference>
<keyword evidence="1" id="KW-1133">Transmembrane helix</keyword>
<dbReference type="EMBL" id="JBHLXJ010000009">
    <property type="protein sequence ID" value="MFC0349905.1"/>
    <property type="molecule type" value="Genomic_DNA"/>
</dbReference>
<dbReference type="InterPro" id="IPR050623">
    <property type="entry name" value="Glucan_succinyl_AcylTrfase"/>
</dbReference>
<keyword evidence="3" id="KW-0808">Transferase</keyword>
<keyword evidence="1" id="KW-0472">Membrane</keyword>